<keyword evidence="4" id="KW-0472">Membrane</keyword>
<keyword evidence="6" id="KW-1185">Reference proteome</keyword>
<feature type="transmembrane region" description="Helical" evidence="4">
    <location>
        <begin position="46"/>
        <end position="66"/>
    </location>
</feature>
<comment type="subcellular location">
    <subcellularLocation>
        <location evidence="1">Membrane</location>
        <topology evidence="1">Multi-pass membrane protein</topology>
    </subcellularLocation>
</comment>
<gene>
    <name evidence="5" type="ORF">EDD18DRAFT_1071063</name>
</gene>
<feature type="transmembrane region" description="Helical" evidence="4">
    <location>
        <begin position="381"/>
        <end position="402"/>
    </location>
</feature>
<feature type="transmembrane region" description="Helical" evidence="4">
    <location>
        <begin position="347"/>
        <end position="369"/>
    </location>
</feature>
<sequence length="445" mass="48612">MQAPSSVDTECPDDPQHEKSDPDSNVEEGLTPPSEPVSFPEGGLRAWRTICGVYVWSILLMYTNAYGVYNDFYVREYMTTISSSQLSWIGSVQLMLVLSVGLFSGRLYDTGYFYHLMIGGAFLFVFSLFMLSLSSPGQYYQVFLAQGIGAGLAIGIMYIPGIAVVSQYFQRRRTFAMGIATSGSGLGGAVQPIMLNRLFYGRVGFNNGVRISAAFNAGVLIIALLLMRTRLPSTPRKDGSTLSHMRTFFREGPYIATVVGTMFVLAGLYFPIFFLQLSAIKNGINADLAFYVLPVLNAFTILGRVIPSLFVHRMGIYNFMIPCVISCAILIYCTLTVRTVAATFTIALLYGLFVGAYVGFLAPMVGSLAKQDSEIGARMGICFTFTGFGGLVGTLAEIPLLARCLTSSYMWWRPSLFAGLCVTCGAVLFTLARFGVAKQKGTHRV</sequence>
<dbReference type="SUPFAM" id="SSF103473">
    <property type="entry name" value="MFS general substrate transporter"/>
    <property type="match status" value="1"/>
</dbReference>
<feature type="transmembrane region" description="Helical" evidence="4">
    <location>
        <begin position="139"/>
        <end position="163"/>
    </location>
</feature>
<feature type="transmembrane region" description="Helical" evidence="4">
    <location>
        <begin position="414"/>
        <end position="436"/>
    </location>
</feature>
<name>A0AA39QAP7_9AGAR</name>
<feature type="transmembrane region" description="Helical" evidence="4">
    <location>
        <begin position="175"/>
        <end position="195"/>
    </location>
</feature>
<dbReference type="Proteomes" id="UP001175228">
    <property type="component" value="Unassembled WGS sequence"/>
</dbReference>
<feature type="transmembrane region" description="Helical" evidence="4">
    <location>
        <begin position="319"/>
        <end position="341"/>
    </location>
</feature>
<dbReference type="InterPro" id="IPR036259">
    <property type="entry name" value="MFS_trans_sf"/>
</dbReference>
<feature type="transmembrane region" description="Helical" evidence="4">
    <location>
        <begin position="254"/>
        <end position="276"/>
    </location>
</feature>
<dbReference type="InterPro" id="IPR011701">
    <property type="entry name" value="MFS"/>
</dbReference>
<dbReference type="PANTHER" id="PTHR11360">
    <property type="entry name" value="MONOCARBOXYLATE TRANSPORTER"/>
    <property type="match status" value="1"/>
</dbReference>
<dbReference type="GO" id="GO:0022857">
    <property type="term" value="F:transmembrane transporter activity"/>
    <property type="evidence" value="ECO:0007669"/>
    <property type="project" value="InterPro"/>
</dbReference>
<feature type="transmembrane region" description="Helical" evidence="4">
    <location>
        <begin position="207"/>
        <end position="227"/>
    </location>
</feature>
<keyword evidence="4" id="KW-0812">Transmembrane</keyword>
<feature type="transmembrane region" description="Helical" evidence="4">
    <location>
        <begin position="86"/>
        <end position="105"/>
    </location>
</feature>
<evidence type="ECO:0000313" key="5">
    <source>
        <dbReference type="EMBL" id="KAK0499051.1"/>
    </source>
</evidence>
<comment type="caution">
    <text evidence="5">The sequence shown here is derived from an EMBL/GenBank/DDBJ whole genome shotgun (WGS) entry which is preliminary data.</text>
</comment>
<dbReference type="AlphaFoldDB" id="A0AA39QAP7"/>
<dbReference type="InterPro" id="IPR050327">
    <property type="entry name" value="Proton-linked_MCT"/>
</dbReference>
<protein>
    <submittedName>
        <fullName evidence="5">Major facilitator superfamily domain-containing protein</fullName>
    </submittedName>
</protein>
<organism evidence="5 6">
    <name type="scientific">Armillaria luteobubalina</name>
    <dbReference type="NCBI Taxonomy" id="153913"/>
    <lineage>
        <taxon>Eukaryota</taxon>
        <taxon>Fungi</taxon>
        <taxon>Dikarya</taxon>
        <taxon>Basidiomycota</taxon>
        <taxon>Agaricomycotina</taxon>
        <taxon>Agaricomycetes</taxon>
        <taxon>Agaricomycetidae</taxon>
        <taxon>Agaricales</taxon>
        <taxon>Marasmiineae</taxon>
        <taxon>Physalacriaceae</taxon>
        <taxon>Armillaria</taxon>
    </lineage>
</organism>
<evidence type="ECO:0000256" key="1">
    <source>
        <dbReference type="ARBA" id="ARBA00004141"/>
    </source>
</evidence>
<dbReference type="PANTHER" id="PTHR11360:SF234">
    <property type="entry name" value="MFS-TYPE TRANSPORTER DBAD-RELATED"/>
    <property type="match status" value="1"/>
</dbReference>
<comment type="similarity">
    <text evidence="2">Belongs to the major facilitator superfamily. Monocarboxylate porter (TC 2.A.1.13) family.</text>
</comment>
<evidence type="ECO:0000256" key="2">
    <source>
        <dbReference type="ARBA" id="ARBA00006727"/>
    </source>
</evidence>
<evidence type="ECO:0000256" key="3">
    <source>
        <dbReference type="SAM" id="MobiDB-lite"/>
    </source>
</evidence>
<dbReference type="GO" id="GO:0016020">
    <property type="term" value="C:membrane"/>
    <property type="evidence" value="ECO:0007669"/>
    <property type="project" value="UniProtKB-SubCell"/>
</dbReference>
<dbReference type="EMBL" id="JAUEPU010000010">
    <property type="protein sequence ID" value="KAK0499051.1"/>
    <property type="molecule type" value="Genomic_DNA"/>
</dbReference>
<feature type="region of interest" description="Disordered" evidence="3">
    <location>
        <begin position="1"/>
        <end position="39"/>
    </location>
</feature>
<evidence type="ECO:0000256" key="4">
    <source>
        <dbReference type="SAM" id="Phobius"/>
    </source>
</evidence>
<evidence type="ECO:0000313" key="6">
    <source>
        <dbReference type="Proteomes" id="UP001175228"/>
    </source>
</evidence>
<feature type="transmembrane region" description="Helical" evidence="4">
    <location>
        <begin position="288"/>
        <end position="307"/>
    </location>
</feature>
<keyword evidence="4" id="KW-1133">Transmembrane helix</keyword>
<proteinExistence type="inferred from homology"/>
<dbReference type="Gene3D" id="1.20.1250.20">
    <property type="entry name" value="MFS general substrate transporter like domains"/>
    <property type="match status" value="1"/>
</dbReference>
<dbReference type="Pfam" id="PF07690">
    <property type="entry name" value="MFS_1"/>
    <property type="match status" value="1"/>
</dbReference>
<feature type="transmembrane region" description="Helical" evidence="4">
    <location>
        <begin position="112"/>
        <end position="133"/>
    </location>
</feature>
<reference evidence="5" key="1">
    <citation type="submission" date="2023-06" db="EMBL/GenBank/DDBJ databases">
        <authorList>
            <consortium name="Lawrence Berkeley National Laboratory"/>
            <person name="Ahrendt S."/>
            <person name="Sahu N."/>
            <person name="Indic B."/>
            <person name="Wong-Bajracharya J."/>
            <person name="Merenyi Z."/>
            <person name="Ke H.-M."/>
            <person name="Monk M."/>
            <person name="Kocsube S."/>
            <person name="Drula E."/>
            <person name="Lipzen A."/>
            <person name="Balint B."/>
            <person name="Henrissat B."/>
            <person name="Andreopoulos B."/>
            <person name="Martin F.M."/>
            <person name="Harder C.B."/>
            <person name="Rigling D."/>
            <person name="Ford K.L."/>
            <person name="Foster G.D."/>
            <person name="Pangilinan J."/>
            <person name="Papanicolaou A."/>
            <person name="Barry K."/>
            <person name="LaButti K."/>
            <person name="Viragh M."/>
            <person name="Koriabine M."/>
            <person name="Yan M."/>
            <person name="Riley R."/>
            <person name="Champramary S."/>
            <person name="Plett K.L."/>
            <person name="Tsai I.J."/>
            <person name="Slot J."/>
            <person name="Sipos G."/>
            <person name="Plett J."/>
            <person name="Nagy L.G."/>
            <person name="Grigoriev I.V."/>
        </authorList>
    </citation>
    <scope>NUCLEOTIDE SEQUENCE</scope>
    <source>
        <strain evidence="5">HWK02</strain>
    </source>
</reference>
<accession>A0AA39QAP7</accession>